<gene>
    <name evidence="1" type="ORF">GCM10011573_21190</name>
</gene>
<protein>
    <submittedName>
        <fullName evidence="1">Uncharacterized protein</fullName>
    </submittedName>
</protein>
<dbReference type="EMBL" id="BMKI01000004">
    <property type="protein sequence ID" value="GGC91348.1"/>
    <property type="molecule type" value="Genomic_DNA"/>
</dbReference>
<proteinExistence type="predicted"/>
<dbReference type="RefSeq" id="WP_088270270.1">
    <property type="nucleotide sequence ID" value="NZ_CP021874.1"/>
</dbReference>
<keyword evidence="2" id="KW-1185">Reference proteome</keyword>
<dbReference type="Proteomes" id="UP000630615">
    <property type="component" value="Unassembled WGS sequence"/>
</dbReference>
<organism evidence="1 2">
    <name type="scientific">Enterococcus wangshanyuanii</name>
    <dbReference type="NCBI Taxonomy" id="2005703"/>
    <lineage>
        <taxon>Bacteria</taxon>
        <taxon>Bacillati</taxon>
        <taxon>Bacillota</taxon>
        <taxon>Bacilli</taxon>
        <taxon>Lactobacillales</taxon>
        <taxon>Enterococcaceae</taxon>
        <taxon>Enterococcus</taxon>
    </lineage>
</organism>
<evidence type="ECO:0000313" key="2">
    <source>
        <dbReference type="Proteomes" id="UP000630615"/>
    </source>
</evidence>
<accession>A0ABQ1P540</accession>
<comment type="caution">
    <text evidence="1">The sequence shown here is derived from an EMBL/GenBank/DDBJ whole genome shotgun (WGS) entry which is preliminary data.</text>
</comment>
<evidence type="ECO:0000313" key="1">
    <source>
        <dbReference type="EMBL" id="GGC91348.1"/>
    </source>
</evidence>
<sequence>MSGGQLVYYGQDSLLESYSEDDKFVKCVIDLSIMTIEIVCKNITVKKIDMKDVSFFWNDKNK</sequence>
<reference evidence="2" key="1">
    <citation type="journal article" date="2019" name="Int. J. Syst. Evol. Microbiol.">
        <title>The Global Catalogue of Microorganisms (GCM) 10K type strain sequencing project: providing services to taxonomists for standard genome sequencing and annotation.</title>
        <authorList>
            <consortium name="The Broad Institute Genomics Platform"/>
            <consortium name="The Broad Institute Genome Sequencing Center for Infectious Disease"/>
            <person name="Wu L."/>
            <person name="Ma J."/>
        </authorList>
    </citation>
    <scope>NUCLEOTIDE SEQUENCE [LARGE SCALE GENOMIC DNA]</scope>
    <source>
        <strain evidence="2">CGMCC 1.15942</strain>
    </source>
</reference>
<name>A0ABQ1P540_9ENTE</name>